<dbReference type="FunFam" id="3.40.50.200:FF:000014">
    <property type="entry name" value="Proteinase K"/>
    <property type="match status" value="1"/>
</dbReference>
<evidence type="ECO:0000259" key="10">
    <source>
        <dbReference type="Pfam" id="PF05922"/>
    </source>
</evidence>
<feature type="active site" description="Charge relay system" evidence="6">
    <location>
        <position position="181"/>
    </location>
</feature>
<dbReference type="PROSITE" id="PS51892">
    <property type="entry name" value="SUBTILASE"/>
    <property type="match status" value="1"/>
</dbReference>
<keyword evidence="4 6" id="KW-0378">Hydrolase</keyword>
<dbReference type="EMBL" id="CP134187">
    <property type="protein sequence ID" value="WPB01435.1"/>
    <property type="molecule type" value="Genomic_DNA"/>
</dbReference>
<dbReference type="GO" id="GO:0004252">
    <property type="term" value="F:serine-type endopeptidase activity"/>
    <property type="evidence" value="ECO:0007669"/>
    <property type="project" value="UniProtKB-UniRule"/>
</dbReference>
<dbReference type="InterPro" id="IPR023828">
    <property type="entry name" value="Peptidase_S8_Ser-AS"/>
</dbReference>
<dbReference type="InterPro" id="IPR023827">
    <property type="entry name" value="Peptidase_S8_Asp-AS"/>
</dbReference>
<dbReference type="OrthoDB" id="206201at2759"/>
<feature type="domain" description="Peptidase S8/S53" evidence="9">
    <location>
        <begin position="140"/>
        <end position="371"/>
    </location>
</feature>
<evidence type="ECO:0000256" key="2">
    <source>
        <dbReference type="ARBA" id="ARBA00022670"/>
    </source>
</evidence>
<dbReference type="InterPro" id="IPR010259">
    <property type="entry name" value="S8pro/Inhibitor_I9"/>
</dbReference>
<evidence type="ECO:0000256" key="6">
    <source>
        <dbReference type="PROSITE-ProRule" id="PRU01240"/>
    </source>
</evidence>
<evidence type="ECO:0000256" key="8">
    <source>
        <dbReference type="SAM" id="SignalP"/>
    </source>
</evidence>
<feature type="active site" description="Charge relay system" evidence="6">
    <location>
        <position position="149"/>
    </location>
</feature>
<evidence type="ECO:0000256" key="1">
    <source>
        <dbReference type="ARBA" id="ARBA00011073"/>
    </source>
</evidence>
<dbReference type="Pfam" id="PF05922">
    <property type="entry name" value="Inhibitor_I9"/>
    <property type="match status" value="1"/>
</dbReference>
<dbReference type="Pfam" id="PF00082">
    <property type="entry name" value="Peptidase_S8"/>
    <property type="match status" value="1"/>
</dbReference>
<feature type="domain" description="Inhibitor I9" evidence="10">
    <location>
        <begin position="50"/>
        <end position="98"/>
    </location>
</feature>
<reference evidence="12 14" key="2">
    <citation type="submission" date="2023-09" db="EMBL/GenBank/DDBJ databases">
        <title>Complete-Gapless Cercospora beticola genome.</title>
        <authorList>
            <person name="Wyatt N.A."/>
            <person name="Spanner R.E."/>
            <person name="Bolton M.D."/>
        </authorList>
    </citation>
    <scope>NUCLEOTIDE SEQUENCE [LARGE SCALE GENOMIC DNA]</scope>
    <source>
        <strain evidence="12">Cb09-40</strain>
    </source>
</reference>
<proteinExistence type="inferred from homology"/>
<dbReference type="PROSITE" id="PS00136">
    <property type="entry name" value="SUBTILASE_ASP"/>
    <property type="match status" value="1"/>
</dbReference>
<dbReference type="SUPFAM" id="SSF52743">
    <property type="entry name" value="Subtilisin-like"/>
    <property type="match status" value="1"/>
</dbReference>
<sequence>MHSILNILLAVPAVLGVATIDRRQNKGTIQGSWIARLEDGGILSNVLGALRTTAQVEPKHEYNIGGFKGFAFDGDDNVVDLIANLAGVLSIEPDSKVYASAPVTLNDRALVQQSPAEYGLVRISRRARGGSSYIYDDSAGAGTTVYVIDTGVYTQHSEFGGRATMGANFISGESATDGNGHGTHCAGTVAGSTYGVAKRANIIGVKVLGANGSGSNSGVIAGIDWAVNNARSNGRTGRSVISMSLGGGFSQATNDAVASAVANGVFTVVAAGNDGVDARNTSPASEPSVFTVGATDSSDVKASFSNFGPVLDIFAPGVNIKSSWIGGTTATRTISGTSMACPHVAGLAAYIIALEGQRTPANLGSRLISLSTTGVVQNAGSGSPNRLAYNGNGA</sequence>
<gene>
    <name evidence="11" type="ORF">CB0940_04215</name>
    <name evidence="12" type="ORF">RHO25_006061</name>
</gene>
<dbReference type="GO" id="GO:0006508">
    <property type="term" value="P:proteolysis"/>
    <property type="evidence" value="ECO:0007669"/>
    <property type="project" value="UniProtKB-KW"/>
</dbReference>
<feature type="chain" id="PRO_5013888908" evidence="8">
    <location>
        <begin position="17"/>
        <end position="394"/>
    </location>
</feature>
<evidence type="ECO:0000256" key="3">
    <source>
        <dbReference type="ARBA" id="ARBA00022729"/>
    </source>
</evidence>
<dbReference type="InterPro" id="IPR022398">
    <property type="entry name" value="Peptidase_S8_His-AS"/>
</dbReference>
<dbReference type="PANTHER" id="PTHR43806">
    <property type="entry name" value="PEPTIDASE S8"/>
    <property type="match status" value="1"/>
</dbReference>
<keyword evidence="5 6" id="KW-0720">Serine protease</keyword>
<name>A0A2G5HMX8_CERBT</name>
<dbReference type="GO" id="GO:0005576">
    <property type="term" value="C:extracellular region"/>
    <property type="evidence" value="ECO:0007669"/>
    <property type="project" value="UniProtKB-ARBA"/>
</dbReference>
<dbReference type="CDD" id="cd04077">
    <property type="entry name" value="Peptidases_S8_PCSK9_ProteinaseK_like"/>
    <property type="match status" value="1"/>
</dbReference>
<dbReference type="AlphaFoldDB" id="A0A2G5HMX8"/>
<evidence type="ECO:0000313" key="12">
    <source>
        <dbReference type="EMBL" id="WPB01435.1"/>
    </source>
</evidence>
<evidence type="ECO:0000313" key="14">
    <source>
        <dbReference type="Proteomes" id="UP001302367"/>
    </source>
</evidence>
<dbReference type="SUPFAM" id="SSF54897">
    <property type="entry name" value="Protease propeptides/inhibitors"/>
    <property type="match status" value="1"/>
</dbReference>
<dbReference type="PROSITE" id="PS00137">
    <property type="entry name" value="SUBTILASE_HIS"/>
    <property type="match status" value="1"/>
</dbReference>
<evidence type="ECO:0000313" key="13">
    <source>
        <dbReference type="Proteomes" id="UP000230605"/>
    </source>
</evidence>
<comment type="similarity">
    <text evidence="1 6 7">Belongs to the peptidase S8 family.</text>
</comment>
<dbReference type="InterPro" id="IPR034193">
    <property type="entry name" value="PCSK9_ProteinaseK-like"/>
</dbReference>
<feature type="signal peptide" evidence="8">
    <location>
        <begin position="1"/>
        <end position="16"/>
    </location>
</feature>
<dbReference type="PROSITE" id="PS00138">
    <property type="entry name" value="SUBTILASE_SER"/>
    <property type="match status" value="1"/>
</dbReference>
<dbReference type="Gene3D" id="3.40.50.200">
    <property type="entry name" value="Peptidase S8/S53 domain"/>
    <property type="match status" value="1"/>
</dbReference>
<dbReference type="InterPro" id="IPR015500">
    <property type="entry name" value="Peptidase_S8_subtilisin-rel"/>
</dbReference>
<keyword evidence="14" id="KW-1185">Reference proteome</keyword>
<dbReference type="InterPro" id="IPR000209">
    <property type="entry name" value="Peptidase_S8/S53_dom"/>
</dbReference>
<evidence type="ECO:0000259" key="9">
    <source>
        <dbReference type="Pfam" id="PF00082"/>
    </source>
</evidence>
<dbReference type="PRINTS" id="PR00723">
    <property type="entry name" value="SUBTILISIN"/>
</dbReference>
<dbReference type="EMBL" id="LKMD01000105">
    <property type="protein sequence ID" value="PIA93603.1"/>
    <property type="molecule type" value="Genomic_DNA"/>
</dbReference>
<dbReference type="InterPro" id="IPR050131">
    <property type="entry name" value="Peptidase_S8_subtilisin-like"/>
</dbReference>
<organism evidence="11 13">
    <name type="scientific">Cercospora beticola</name>
    <name type="common">Sugarbeet leaf spot fungus</name>
    <dbReference type="NCBI Taxonomy" id="122368"/>
    <lineage>
        <taxon>Eukaryota</taxon>
        <taxon>Fungi</taxon>
        <taxon>Dikarya</taxon>
        <taxon>Ascomycota</taxon>
        <taxon>Pezizomycotina</taxon>
        <taxon>Dothideomycetes</taxon>
        <taxon>Dothideomycetidae</taxon>
        <taxon>Mycosphaerellales</taxon>
        <taxon>Mycosphaerellaceae</taxon>
        <taxon>Cercospora</taxon>
    </lineage>
</organism>
<accession>A0A2G5HMX8</accession>
<evidence type="ECO:0000256" key="7">
    <source>
        <dbReference type="RuleBase" id="RU003355"/>
    </source>
</evidence>
<keyword evidence="2 6" id="KW-0645">Protease</keyword>
<protein>
    <submittedName>
        <fullName evidence="11">Cuticle-degrading protease</fullName>
    </submittedName>
</protein>
<reference evidence="11 13" key="1">
    <citation type="submission" date="2015-10" db="EMBL/GenBank/DDBJ databases">
        <title>The cercosporin biosynthetic gene cluster was horizontally transferred to several fungal lineages and shown to be expanded in Cercospora beticola based on microsynteny with recipient genomes.</title>
        <authorList>
            <person name="De Jonge R."/>
            <person name="Ebert M.K."/>
            <person name="Suttle J.C."/>
            <person name="Jurick Ii W.M."/>
            <person name="Secor G.A."/>
            <person name="Thomma B.P."/>
            <person name="Van De Peer Y."/>
            <person name="Bolton M.D."/>
        </authorList>
    </citation>
    <scope>NUCLEOTIDE SEQUENCE [LARGE SCALE GENOMIC DNA]</scope>
    <source>
        <strain evidence="11 13">09-40</strain>
    </source>
</reference>
<keyword evidence="3 8" id="KW-0732">Signal</keyword>
<evidence type="ECO:0000256" key="4">
    <source>
        <dbReference type="ARBA" id="ARBA00022801"/>
    </source>
</evidence>
<evidence type="ECO:0000313" key="11">
    <source>
        <dbReference type="EMBL" id="PIA93603.1"/>
    </source>
</evidence>
<dbReference type="Proteomes" id="UP000230605">
    <property type="component" value="Chromosome 4"/>
</dbReference>
<feature type="active site" description="Charge relay system" evidence="6">
    <location>
        <position position="338"/>
    </location>
</feature>
<dbReference type="InterPro" id="IPR036852">
    <property type="entry name" value="Peptidase_S8/S53_dom_sf"/>
</dbReference>
<dbReference type="PANTHER" id="PTHR43806:SF58">
    <property type="entry name" value="ALKALINE PROTEASE 1-RELATED"/>
    <property type="match status" value="1"/>
</dbReference>
<dbReference type="Proteomes" id="UP001302367">
    <property type="component" value="Chromosome 4"/>
</dbReference>
<evidence type="ECO:0000256" key="5">
    <source>
        <dbReference type="ARBA" id="ARBA00022825"/>
    </source>
</evidence>